<evidence type="ECO:0000313" key="2">
    <source>
        <dbReference type="Proteomes" id="UP000738325"/>
    </source>
</evidence>
<dbReference type="AlphaFoldDB" id="A0A9P6ULC9"/>
<sequence length="97" mass="11348">MDSGVHYRHSMEPTMDAMQSEIMHERRKSIAALTECSFRSMSLDLRPSAIRPILSNSRKETPQIEMNEKMRQFDELLHTRRSSTIRMTLTPTLLQEP</sequence>
<organism evidence="1 2">
    <name type="scientific">Dissophora globulifera</name>
    <dbReference type="NCBI Taxonomy" id="979702"/>
    <lineage>
        <taxon>Eukaryota</taxon>
        <taxon>Fungi</taxon>
        <taxon>Fungi incertae sedis</taxon>
        <taxon>Mucoromycota</taxon>
        <taxon>Mortierellomycotina</taxon>
        <taxon>Mortierellomycetes</taxon>
        <taxon>Mortierellales</taxon>
        <taxon>Mortierellaceae</taxon>
        <taxon>Dissophora</taxon>
    </lineage>
</organism>
<dbReference type="OrthoDB" id="2392478at2759"/>
<keyword evidence="2" id="KW-1185">Reference proteome</keyword>
<proteinExistence type="predicted"/>
<comment type="caution">
    <text evidence="1">The sequence shown here is derived from an EMBL/GenBank/DDBJ whole genome shotgun (WGS) entry which is preliminary data.</text>
</comment>
<gene>
    <name evidence="1" type="ORF">BGZ99_000633</name>
</gene>
<name>A0A9P6ULC9_9FUNG</name>
<evidence type="ECO:0000313" key="1">
    <source>
        <dbReference type="EMBL" id="KAG0310156.1"/>
    </source>
</evidence>
<reference evidence="1" key="1">
    <citation type="journal article" date="2020" name="Fungal Divers.">
        <title>Resolving the Mortierellaceae phylogeny through synthesis of multi-gene phylogenetics and phylogenomics.</title>
        <authorList>
            <person name="Vandepol N."/>
            <person name="Liber J."/>
            <person name="Desiro A."/>
            <person name="Na H."/>
            <person name="Kennedy M."/>
            <person name="Barry K."/>
            <person name="Grigoriev I.V."/>
            <person name="Miller A.N."/>
            <person name="O'Donnell K."/>
            <person name="Stajich J.E."/>
            <person name="Bonito G."/>
        </authorList>
    </citation>
    <scope>NUCLEOTIDE SEQUENCE</scope>
    <source>
        <strain evidence="1">REB-010B</strain>
    </source>
</reference>
<accession>A0A9P6ULC9</accession>
<protein>
    <submittedName>
        <fullName evidence="1">Uncharacterized protein</fullName>
    </submittedName>
</protein>
<dbReference type="EMBL" id="JAAAIP010001123">
    <property type="protein sequence ID" value="KAG0310156.1"/>
    <property type="molecule type" value="Genomic_DNA"/>
</dbReference>
<dbReference type="Proteomes" id="UP000738325">
    <property type="component" value="Unassembled WGS sequence"/>
</dbReference>